<dbReference type="PANTHER" id="PTHR46624">
    <property type="entry name" value="AGAP002036-PA"/>
    <property type="match status" value="1"/>
</dbReference>
<dbReference type="GO" id="GO:0032266">
    <property type="term" value="F:phosphatidylinositol-3-phosphate binding"/>
    <property type="evidence" value="ECO:0007669"/>
    <property type="project" value="TreeGrafter"/>
</dbReference>
<evidence type="ECO:0000313" key="1">
    <source>
        <dbReference type="EMBL" id="KAH8027566.1"/>
    </source>
</evidence>
<dbReference type="GO" id="GO:0140042">
    <property type="term" value="P:lipid droplet formation"/>
    <property type="evidence" value="ECO:0007669"/>
    <property type="project" value="TreeGrafter"/>
</dbReference>
<accession>A0A9J6DZR4</accession>
<dbReference type="Proteomes" id="UP000821866">
    <property type="component" value="Chromosome 4"/>
</dbReference>
<organism evidence="1 2">
    <name type="scientific">Rhipicephalus microplus</name>
    <name type="common">Cattle tick</name>
    <name type="synonym">Boophilus microplus</name>
    <dbReference type="NCBI Taxonomy" id="6941"/>
    <lineage>
        <taxon>Eukaryota</taxon>
        <taxon>Metazoa</taxon>
        <taxon>Ecdysozoa</taxon>
        <taxon>Arthropoda</taxon>
        <taxon>Chelicerata</taxon>
        <taxon>Arachnida</taxon>
        <taxon>Acari</taxon>
        <taxon>Parasitiformes</taxon>
        <taxon>Ixodida</taxon>
        <taxon>Ixodoidea</taxon>
        <taxon>Ixodidae</taxon>
        <taxon>Rhipicephalinae</taxon>
        <taxon>Rhipicephalus</taxon>
        <taxon>Boophilus</taxon>
    </lineage>
</organism>
<reference evidence="1" key="1">
    <citation type="journal article" date="2020" name="Cell">
        <title>Large-Scale Comparative Analyses of Tick Genomes Elucidate Their Genetic Diversity and Vector Capacities.</title>
        <authorList>
            <consortium name="Tick Genome and Microbiome Consortium (TIGMIC)"/>
            <person name="Jia N."/>
            <person name="Wang J."/>
            <person name="Shi W."/>
            <person name="Du L."/>
            <person name="Sun Y."/>
            <person name="Zhan W."/>
            <person name="Jiang J.F."/>
            <person name="Wang Q."/>
            <person name="Zhang B."/>
            <person name="Ji P."/>
            <person name="Bell-Sakyi L."/>
            <person name="Cui X.M."/>
            <person name="Yuan T.T."/>
            <person name="Jiang B.G."/>
            <person name="Yang W.F."/>
            <person name="Lam T.T."/>
            <person name="Chang Q.C."/>
            <person name="Ding S.J."/>
            <person name="Wang X.J."/>
            <person name="Zhu J.G."/>
            <person name="Ruan X.D."/>
            <person name="Zhao L."/>
            <person name="Wei J.T."/>
            <person name="Ye R.Z."/>
            <person name="Que T.C."/>
            <person name="Du C.H."/>
            <person name="Zhou Y.H."/>
            <person name="Cheng J.X."/>
            <person name="Dai P.F."/>
            <person name="Guo W.B."/>
            <person name="Han X.H."/>
            <person name="Huang E.J."/>
            <person name="Li L.F."/>
            <person name="Wei W."/>
            <person name="Gao Y.C."/>
            <person name="Liu J.Z."/>
            <person name="Shao H.Z."/>
            <person name="Wang X."/>
            <person name="Wang C.C."/>
            <person name="Yang T.C."/>
            <person name="Huo Q.B."/>
            <person name="Li W."/>
            <person name="Chen H.Y."/>
            <person name="Chen S.E."/>
            <person name="Zhou L.G."/>
            <person name="Ni X.B."/>
            <person name="Tian J.H."/>
            <person name="Sheng Y."/>
            <person name="Liu T."/>
            <person name="Pan Y.S."/>
            <person name="Xia L.Y."/>
            <person name="Li J."/>
            <person name="Zhao F."/>
            <person name="Cao W.C."/>
        </authorList>
    </citation>
    <scope>NUCLEOTIDE SEQUENCE</scope>
    <source>
        <strain evidence="1">Rmic-2018</strain>
    </source>
</reference>
<evidence type="ECO:0000313" key="2">
    <source>
        <dbReference type="Proteomes" id="UP000821866"/>
    </source>
</evidence>
<dbReference type="AlphaFoldDB" id="A0A9J6DZR4"/>
<dbReference type="GO" id="GO:0005545">
    <property type="term" value="F:1-phosphatidylinositol binding"/>
    <property type="evidence" value="ECO:0007669"/>
    <property type="project" value="TreeGrafter"/>
</dbReference>
<dbReference type="PANTHER" id="PTHR46624:SF4">
    <property type="entry name" value="FYVE-TYPE DOMAIN-CONTAINING PROTEIN"/>
    <property type="match status" value="1"/>
</dbReference>
<name>A0A9J6DZR4_RHIMP</name>
<sequence length="213" mass="24100">MEDPKSAVEELKKRFEQNKRSIDAFSDLHYVGIQTVGLPTCFDGLRTTVKKVMDNATVRSARPVEVIFQALKNCYEKFGREVVLTPQTGAKNDSTLTALAKFAWSGYVFECPSCGVIYQSRKYWFGNREPEETVTRVEIVHVWPAEKPATEEPGITAQRVLDGLQTISEAVTTYSARPTRTMSDWINDQIAPSYWVPNYKIQVRLLTLVRTGA</sequence>
<dbReference type="GO" id="GO:0005811">
    <property type="term" value="C:lipid droplet"/>
    <property type="evidence" value="ECO:0007669"/>
    <property type="project" value="TreeGrafter"/>
</dbReference>
<dbReference type="VEuPathDB" id="VectorBase:LOC119167132"/>
<proteinExistence type="predicted"/>
<gene>
    <name evidence="1" type="ORF">HPB51_007116</name>
</gene>
<dbReference type="InterPro" id="IPR042427">
    <property type="entry name" value="ZFYV1"/>
</dbReference>
<keyword evidence="2" id="KW-1185">Reference proteome</keyword>
<dbReference type="EMBL" id="JABSTU010000006">
    <property type="protein sequence ID" value="KAH8027566.1"/>
    <property type="molecule type" value="Genomic_DNA"/>
</dbReference>
<dbReference type="GO" id="GO:0005547">
    <property type="term" value="F:phosphatidylinositol-3,4,5-trisphosphate binding"/>
    <property type="evidence" value="ECO:0007669"/>
    <property type="project" value="TreeGrafter"/>
</dbReference>
<dbReference type="GO" id="GO:0043325">
    <property type="term" value="F:phosphatidylinositol-3,4-bisphosphate binding"/>
    <property type="evidence" value="ECO:0007669"/>
    <property type="project" value="TreeGrafter"/>
</dbReference>
<comment type="caution">
    <text evidence="1">The sequence shown here is derived from an EMBL/GenBank/DDBJ whole genome shotgun (WGS) entry which is preliminary data.</text>
</comment>
<reference evidence="1" key="2">
    <citation type="submission" date="2021-09" db="EMBL/GenBank/DDBJ databases">
        <authorList>
            <person name="Jia N."/>
            <person name="Wang J."/>
            <person name="Shi W."/>
            <person name="Du L."/>
            <person name="Sun Y."/>
            <person name="Zhan W."/>
            <person name="Jiang J."/>
            <person name="Wang Q."/>
            <person name="Zhang B."/>
            <person name="Ji P."/>
            <person name="Sakyi L.B."/>
            <person name="Cui X."/>
            <person name="Yuan T."/>
            <person name="Jiang B."/>
            <person name="Yang W."/>
            <person name="Lam T.T.-Y."/>
            <person name="Chang Q."/>
            <person name="Ding S."/>
            <person name="Wang X."/>
            <person name="Zhu J."/>
            <person name="Ruan X."/>
            <person name="Zhao L."/>
            <person name="Wei J."/>
            <person name="Que T."/>
            <person name="Du C."/>
            <person name="Cheng J."/>
            <person name="Dai P."/>
            <person name="Han X."/>
            <person name="Huang E."/>
            <person name="Gao Y."/>
            <person name="Liu J."/>
            <person name="Shao H."/>
            <person name="Ye R."/>
            <person name="Li L."/>
            <person name="Wei W."/>
            <person name="Wang X."/>
            <person name="Wang C."/>
            <person name="Huo Q."/>
            <person name="Li W."/>
            <person name="Guo W."/>
            <person name="Chen H."/>
            <person name="Chen S."/>
            <person name="Zhou L."/>
            <person name="Zhou L."/>
            <person name="Ni X."/>
            <person name="Tian J."/>
            <person name="Zhou Y."/>
            <person name="Sheng Y."/>
            <person name="Liu T."/>
            <person name="Pan Y."/>
            <person name="Xia L."/>
            <person name="Li J."/>
            <person name="Zhao F."/>
            <person name="Cao W."/>
        </authorList>
    </citation>
    <scope>NUCLEOTIDE SEQUENCE</scope>
    <source>
        <strain evidence="1">Rmic-2018</strain>
        <tissue evidence="1">Larvae</tissue>
    </source>
</reference>
<protein>
    <submittedName>
        <fullName evidence="1">Uncharacterized protein</fullName>
    </submittedName>
</protein>